<organism evidence="1 2">
    <name type="scientific">Gregarina niphandrodes</name>
    <name type="common">Septate eugregarine</name>
    <dbReference type="NCBI Taxonomy" id="110365"/>
    <lineage>
        <taxon>Eukaryota</taxon>
        <taxon>Sar</taxon>
        <taxon>Alveolata</taxon>
        <taxon>Apicomplexa</taxon>
        <taxon>Conoidasida</taxon>
        <taxon>Gregarinasina</taxon>
        <taxon>Eugregarinorida</taxon>
        <taxon>Gregarinidae</taxon>
        <taxon>Gregarina</taxon>
    </lineage>
</organism>
<dbReference type="RefSeq" id="XP_011128446.1">
    <property type="nucleotide sequence ID" value="XM_011130144.1"/>
</dbReference>
<dbReference type="Proteomes" id="UP000019763">
    <property type="component" value="Unassembled WGS sequence"/>
</dbReference>
<evidence type="ECO:0008006" key="3">
    <source>
        <dbReference type="Google" id="ProtNLM"/>
    </source>
</evidence>
<proteinExistence type="predicted"/>
<protein>
    <recommendedName>
        <fullName evidence="3">CDP-diacylglycerol synthase</fullName>
    </recommendedName>
</protein>
<dbReference type="VEuPathDB" id="CryptoDB:GNI_000430"/>
<evidence type="ECO:0000313" key="2">
    <source>
        <dbReference type="Proteomes" id="UP000019763"/>
    </source>
</evidence>
<evidence type="ECO:0000313" key="1">
    <source>
        <dbReference type="EMBL" id="EZG89738.1"/>
    </source>
</evidence>
<dbReference type="EMBL" id="AFNH02000004">
    <property type="protein sequence ID" value="EZG89738.1"/>
    <property type="molecule type" value="Genomic_DNA"/>
</dbReference>
<name>A0A023BDR7_GRENI</name>
<reference evidence="1" key="1">
    <citation type="submission" date="2013-12" db="EMBL/GenBank/DDBJ databases">
        <authorList>
            <person name="Omoto C.K."/>
            <person name="Sibley D."/>
            <person name="Venepally P."/>
            <person name="Hadjithomas M."/>
            <person name="Karamycheva S."/>
            <person name="Brunk B."/>
            <person name="Roos D."/>
            <person name="Caler E."/>
            <person name="Lorenzi H."/>
        </authorList>
    </citation>
    <scope>NUCLEOTIDE SEQUENCE</scope>
</reference>
<keyword evidence="2" id="KW-1185">Reference proteome</keyword>
<accession>A0A023BDR7</accession>
<sequence>LPTFLVVVDELDKTLSRWHSENEELHSGHYSTLSRYLNPNLYASTPCVLDVCWSGGKRSGGKREKVLCKYVVTSKSYFERDLVTWNQYLLPLFMRGPVLCYDYEAPEGGKLLNEPRLSLSGSSRAQKINLLHHVRLSLLQSPRVFPLVDLLSLAATGETTPKIEAGNRARLPLLDSALDDGWTCNSLLLLHQYSKPLERLNSAWNMEVHEGDALILAGRYQPRQFGDAREGQGERMGEGSPEEVMKHSGERYGLCFEDSKEAELVREIVEKTNDKIPLFAQGLFAKSATGQAPVVAPEIAEALRLLQAKTLLLNQSYSNSAHCSLYHQLPTSVQNLATHASAKARLNRILNPFSLLDSTRNGDVLGGPLPWEQQCVAAASQGLNRKALAANTVANVISKGPLKASMYGVHKWLGKSLLA</sequence>
<comment type="caution">
    <text evidence="1">The sequence shown here is derived from an EMBL/GenBank/DDBJ whole genome shotgun (WGS) entry which is preliminary data.</text>
</comment>
<gene>
    <name evidence="1" type="ORF">GNI_000430</name>
</gene>
<dbReference type="GeneID" id="22910305"/>
<feature type="non-terminal residue" evidence="1">
    <location>
        <position position="1"/>
    </location>
</feature>
<dbReference type="AlphaFoldDB" id="A0A023BDR7"/>